<evidence type="ECO:0000256" key="13">
    <source>
        <dbReference type="ARBA" id="ARBA00053015"/>
    </source>
</evidence>
<keyword evidence="6 15" id="KW-0812">Transmembrane</keyword>
<feature type="domain" description="AAA" evidence="17">
    <location>
        <begin position="559"/>
        <end position="679"/>
    </location>
</feature>
<keyword evidence="10 15" id="KW-1133">Transmembrane helix</keyword>
<keyword evidence="3" id="KW-1003">Cell membrane</keyword>
<keyword evidence="4" id="KW-0997">Cell inner membrane</keyword>
<evidence type="ECO:0000259" key="17">
    <source>
        <dbReference type="Pfam" id="PF13614"/>
    </source>
</evidence>
<feature type="domain" description="Polysaccharide chain length determinant N-terminal" evidence="16">
    <location>
        <begin position="22"/>
        <end position="114"/>
    </location>
</feature>
<dbReference type="Pfam" id="PF23607">
    <property type="entry name" value="WZC_N"/>
    <property type="match status" value="1"/>
</dbReference>
<evidence type="ECO:0000256" key="9">
    <source>
        <dbReference type="ARBA" id="ARBA00022840"/>
    </source>
</evidence>
<accession>A0ABU2WH24</accession>
<dbReference type="EC" id="2.7.10.2" evidence="19"/>
<gene>
    <name evidence="19" type="ORF">RM530_03225</name>
</gene>
<dbReference type="Gene3D" id="3.40.50.300">
    <property type="entry name" value="P-loop containing nucleotide triphosphate hydrolases"/>
    <property type="match status" value="1"/>
</dbReference>
<comment type="subcellular location">
    <subcellularLocation>
        <location evidence="1">Cell inner membrane</location>
        <topology evidence="1">Multi-pass membrane protein</topology>
    </subcellularLocation>
</comment>
<dbReference type="InterPro" id="IPR050445">
    <property type="entry name" value="Bact_polysacc_biosynth/exp"/>
</dbReference>
<dbReference type="NCBIfam" id="TIGR01007">
    <property type="entry name" value="eps_fam"/>
    <property type="match status" value="1"/>
</dbReference>
<dbReference type="RefSeq" id="WP_311363767.1">
    <property type="nucleotide sequence ID" value="NZ_JAVRIC010000003.1"/>
</dbReference>
<evidence type="ECO:0000259" key="16">
    <source>
        <dbReference type="Pfam" id="PF02706"/>
    </source>
</evidence>
<sequence length="753" mass="81905">MSNHATPAGSAPAPVGSFDADDEIDLRELVGVLLAGRLTLITSVLIAFVLALAYCFVATPIYDADALVQVELEENSLDSALGDMAEMLSSATPVTAEIEIVKSRMVVGKVVDQLALDIRAEPKYFPLIGNALARRFEPDEDRPLADPFLGIEGFAWGGESIEIGSIHVPSDLLDRTLVLSYLGEGRYELFDDDGERLLAGQLGTLSAGAPSTAGDDVRIFVTDIVARPHTRFEITKYRRLDIVNALSERLSVTEKGKDSGILLVQLEGAHRERITDTVNALITVYQRQNVERKSAEAAQTLAFLETELPRLRKQLDASESALNQYRLEEGSADLTKETELVLQQVVELETTRVGLEQQREQALQRFTPQHPAVQAIDGQLAQIRSEQKALEGRIKQLPETQQALLRLKRDVDVNTTLYTALLNNSQELQLAKAGTVGNVRIIDYAEPASDPSKPKKALILAVSIVLGGFLGVVLIFIRRALHSGVEDPAEVEQALALPTYASIPFAEQQMRIQRLVSKGKAQGQILAHVQPNDVAIEALRSLRTALHFALMEADNNVIMLTGPSPGLGKSFVSINLGAVLAAAGQRVMVVDADMRRGHLHEYVASGRSPGLSDFIVGDSTLADITRDTVVENLKFISTGTTPPNPAELLLSEQFSELLKQLSADYDHVLIDTPPVLAVTDAAVIGRLSGCSLLVLKAGEHPMRMIEECVRRLQNSGVALKGTLFNQVGRSGGKYGYGYGYGGYAYYEYYSTKT</sequence>
<evidence type="ECO:0000313" key="19">
    <source>
        <dbReference type="EMBL" id="MDT0496377.1"/>
    </source>
</evidence>
<dbReference type="GO" id="GO:0004715">
    <property type="term" value="F:non-membrane spanning protein tyrosine kinase activity"/>
    <property type="evidence" value="ECO:0007669"/>
    <property type="project" value="UniProtKB-EC"/>
</dbReference>
<keyword evidence="11 15" id="KW-0472">Membrane</keyword>
<dbReference type="InterPro" id="IPR027417">
    <property type="entry name" value="P-loop_NTPase"/>
</dbReference>
<comment type="caution">
    <text evidence="19">The sequence shown here is derived from an EMBL/GenBank/DDBJ whole genome shotgun (WGS) entry which is preliminary data.</text>
</comment>
<evidence type="ECO:0000313" key="20">
    <source>
        <dbReference type="Proteomes" id="UP001254608"/>
    </source>
</evidence>
<evidence type="ECO:0000256" key="2">
    <source>
        <dbReference type="ARBA" id="ARBA00008883"/>
    </source>
</evidence>
<evidence type="ECO:0000256" key="8">
    <source>
        <dbReference type="ARBA" id="ARBA00022777"/>
    </source>
</evidence>
<keyword evidence="20" id="KW-1185">Reference proteome</keyword>
<dbReference type="EMBL" id="JAVRIC010000003">
    <property type="protein sequence ID" value="MDT0496377.1"/>
    <property type="molecule type" value="Genomic_DNA"/>
</dbReference>
<evidence type="ECO:0000256" key="3">
    <source>
        <dbReference type="ARBA" id="ARBA00022475"/>
    </source>
</evidence>
<dbReference type="Proteomes" id="UP001254608">
    <property type="component" value="Unassembled WGS sequence"/>
</dbReference>
<dbReference type="InterPro" id="IPR005702">
    <property type="entry name" value="Wzc-like_C"/>
</dbReference>
<feature type="coiled-coil region" evidence="14">
    <location>
        <begin position="287"/>
        <end position="365"/>
    </location>
</feature>
<evidence type="ECO:0000259" key="18">
    <source>
        <dbReference type="Pfam" id="PF13807"/>
    </source>
</evidence>
<keyword evidence="9" id="KW-0067">ATP-binding</keyword>
<dbReference type="InterPro" id="IPR025669">
    <property type="entry name" value="AAA_dom"/>
</dbReference>
<name>A0ABU2WH24_9GAMM</name>
<comment type="catalytic activity">
    <reaction evidence="13">
        <text>L-tyrosyl-[protein] + ATP = O-phospho-L-tyrosyl-[protein] + ADP + H(+)</text>
        <dbReference type="Rhea" id="RHEA:10596"/>
        <dbReference type="Rhea" id="RHEA-COMP:10136"/>
        <dbReference type="Rhea" id="RHEA-COMP:20101"/>
        <dbReference type="ChEBI" id="CHEBI:15378"/>
        <dbReference type="ChEBI" id="CHEBI:30616"/>
        <dbReference type="ChEBI" id="CHEBI:46858"/>
        <dbReference type="ChEBI" id="CHEBI:61978"/>
        <dbReference type="ChEBI" id="CHEBI:456216"/>
    </reaction>
</comment>
<feature type="transmembrane region" description="Helical" evidence="15">
    <location>
        <begin position="34"/>
        <end position="57"/>
    </location>
</feature>
<protein>
    <submittedName>
        <fullName evidence="19">Polysaccharide biosynthesis tyrosine autokinase</fullName>
        <ecNumber evidence="19">2.7.10.2</ecNumber>
    </submittedName>
</protein>
<keyword evidence="12" id="KW-0829">Tyrosine-protein kinase</keyword>
<keyword evidence="14" id="KW-0175">Coiled coil</keyword>
<comment type="similarity">
    <text evidence="2">Belongs to the etk/wzc family.</text>
</comment>
<evidence type="ECO:0000256" key="5">
    <source>
        <dbReference type="ARBA" id="ARBA00022679"/>
    </source>
</evidence>
<dbReference type="CDD" id="cd05387">
    <property type="entry name" value="BY-kinase"/>
    <property type="match status" value="1"/>
</dbReference>
<dbReference type="InterPro" id="IPR032807">
    <property type="entry name" value="GNVR"/>
</dbReference>
<evidence type="ECO:0000256" key="12">
    <source>
        <dbReference type="ARBA" id="ARBA00023137"/>
    </source>
</evidence>
<organism evidence="19 20">
    <name type="scientific">Banduia mediterranea</name>
    <dbReference type="NCBI Taxonomy" id="3075609"/>
    <lineage>
        <taxon>Bacteria</taxon>
        <taxon>Pseudomonadati</taxon>
        <taxon>Pseudomonadota</taxon>
        <taxon>Gammaproteobacteria</taxon>
        <taxon>Nevskiales</taxon>
        <taxon>Algiphilaceae</taxon>
        <taxon>Banduia</taxon>
    </lineage>
</organism>
<dbReference type="InterPro" id="IPR005700">
    <property type="entry name" value="EPS_ExoP-like"/>
</dbReference>
<evidence type="ECO:0000256" key="10">
    <source>
        <dbReference type="ARBA" id="ARBA00022989"/>
    </source>
</evidence>
<proteinExistence type="inferred from homology"/>
<evidence type="ECO:0000256" key="14">
    <source>
        <dbReference type="SAM" id="Coils"/>
    </source>
</evidence>
<keyword evidence="8" id="KW-0418">Kinase</keyword>
<evidence type="ECO:0000256" key="1">
    <source>
        <dbReference type="ARBA" id="ARBA00004429"/>
    </source>
</evidence>
<dbReference type="SUPFAM" id="SSF52540">
    <property type="entry name" value="P-loop containing nucleoside triphosphate hydrolases"/>
    <property type="match status" value="1"/>
</dbReference>
<evidence type="ECO:0000256" key="7">
    <source>
        <dbReference type="ARBA" id="ARBA00022741"/>
    </source>
</evidence>
<dbReference type="Pfam" id="PF02706">
    <property type="entry name" value="Wzz"/>
    <property type="match status" value="1"/>
</dbReference>
<dbReference type="PANTHER" id="PTHR32309">
    <property type="entry name" value="TYROSINE-PROTEIN KINASE"/>
    <property type="match status" value="1"/>
</dbReference>
<reference evidence="19 20" key="1">
    <citation type="submission" date="2023-09" db="EMBL/GenBank/DDBJ databases">
        <authorList>
            <person name="Rey-Velasco X."/>
        </authorList>
    </citation>
    <scope>NUCLEOTIDE SEQUENCE [LARGE SCALE GENOMIC DNA]</scope>
    <source>
        <strain evidence="19 20">W345</strain>
    </source>
</reference>
<evidence type="ECO:0000256" key="4">
    <source>
        <dbReference type="ARBA" id="ARBA00022519"/>
    </source>
</evidence>
<feature type="transmembrane region" description="Helical" evidence="15">
    <location>
        <begin position="457"/>
        <end position="477"/>
    </location>
</feature>
<feature type="domain" description="Tyrosine-protein kinase G-rich" evidence="18">
    <location>
        <begin position="399"/>
        <end position="480"/>
    </location>
</feature>
<dbReference type="InterPro" id="IPR003856">
    <property type="entry name" value="LPS_length_determ_N"/>
</dbReference>
<dbReference type="Pfam" id="PF13807">
    <property type="entry name" value="GNVR"/>
    <property type="match status" value="1"/>
</dbReference>
<dbReference type="Pfam" id="PF13614">
    <property type="entry name" value="AAA_31"/>
    <property type="match status" value="1"/>
</dbReference>
<dbReference type="NCBIfam" id="TIGR01005">
    <property type="entry name" value="eps_transp_fam"/>
    <property type="match status" value="1"/>
</dbReference>
<keyword evidence="7" id="KW-0547">Nucleotide-binding</keyword>
<dbReference type="PANTHER" id="PTHR32309:SF32">
    <property type="entry name" value="TYROSINE-PROTEIN KINASE ETK-RELATED"/>
    <property type="match status" value="1"/>
</dbReference>
<evidence type="ECO:0000256" key="6">
    <source>
        <dbReference type="ARBA" id="ARBA00022692"/>
    </source>
</evidence>
<keyword evidence="5 19" id="KW-0808">Transferase</keyword>
<evidence type="ECO:0000256" key="11">
    <source>
        <dbReference type="ARBA" id="ARBA00023136"/>
    </source>
</evidence>
<evidence type="ECO:0000256" key="15">
    <source>
        <dbReference type="SAM" id="Phobius"/>
    </source>
</evidence>